<comment type="caution">
    <text evidence="1">The sequence shown here is derived from an EMBL/GenBank/DDBJ whole genome shotgun (WGS) entry which is preliminary data.</text>
</comment>
<dbReference type="Proteomes" id="UP001321047">
    <property type="component" value="Unassembled WGS sequence"/>
</dbReference>
<dbReference type="RefSeq" id="WP_342805939.1">
    <property type="nucleotide sequence ID" value="NZ_JAOPJZ010000001.1"/>
</dbReference>
<name>A0AAP3E5K8_9EURY</name>
<dbReference type="AlphaFoldDB" id="A0AAP3E5K8"/>
<dbReference type="EMBL" id="JAOPJZ010000001">
    <property type="protein sequence ID" value="MCU4750807.1"/>
    <property type="molecule type" value="Genomic_DNA"/>
</dbReference>
<organism evidence="1 2">
    <name type="scientific">Natronosalvus hydrolyticus</name>
    <dbReference type="NCBI Taxonomy" id="2979988"/>
    <lineage>
        <taxon>Archaea</taxon>
        <taxon>Methanobacteriati</taxon>
        <taxon>Methanobacteriota</taxon>
        <taxon>Stenosarchaea group</taxon>
        <taxon>Halobacteria</taxon>
        <taxon>Halobacteriales</taxon>
        <taxon>Natrialbaceae</taxon>
        <taxon>Natronosalvus</taxon>
    </lineage>
</organism>
<evidence type="ECO:0000313" key="2">
    <source>
        <dbReference type="Proteomes" id="UP001321047"/>
    </source>
</evidence>
<accession>A0AAP3E5K8</accession>
<evidence type="ECO:0000313" key="1">
    <source>
        <dbReference type="EMBL" id="MCU4750807.1"/>
    </source>
</evidence>
<gene>
    <name evidence="1" type="ORF">OB919_02230</name>
</gene>
<reference evidence="1 2" key="1">
    <citation type="submission" date="2022-09" db="EMBL/GenBank/DDBJ databases">
        <title>Enrichment on poylsaccharides allowed isolation of novel metabolic and taxonomic groups of Haloarchaea.</title>
        <authorList>
            <person name="Sorokin D.Y."/>
            <person name="Elcheninov A.G."/>
            <person name="Khizhniak T.V."/>
            <person name="Kolganova T.V."/>
            <person name="Kublanov I.V."/>
        </authorList>
    </citation>
    <scope>NUCLEOTIDE SEQUENCE [LARGE SCALE GENOMIC DNA]</scope>
    <source>
        <strain evidence="1 2">AArc-curdl1</strain>
    </source>
</reference>
<sequence>MSQHRIRSPGAVSTVEDAAEQLGCSDVTDVARAAARHAACQLGDEYTDAVLAAAALRLATARGRHQTVPIDAVCQQFEVDQSAVAAVESVLVDTLQPPASPETVRHLRRTVITVRELLAAVESDRSCAPYRPGTALEGLDPAVASLLEQPLDQLDEVELRAHLERLEADLRMARLGVDLYLLVAE</sequence>
<keyword evidence="2" id="KW-1185">Reference proteome</keyword>
<protein>
    <submittedName>
        <fullName evidence="1">Uncharacterized protein</fullName>
    </submittedName>
</protein>
<proteinExistence type="predicted"/>